<dbReference type="PANTHER" id="PTHR12963:SF4">
    <property type="entry name" value="ACTIVATING SIGNAL COINTEGRATOR 1"/>
    <property type="match status" value="1"/>
</dbReference>
<dbReference type="GO" id="GO:0005634">
    <property type="term" value="C:nucleus"/>
    <property type="evidence" value="ECO:0007669"/>
    <property type="project" value="InterPro"/>
</dbReference>
<protein>
    <submittedName>
        <fullName evidence="4">Uncharacterized protein</fullName>
    </submittedName>
</protein>
<dbReference type="EMBL" id="KQ241603">
    <property type="protein sequence ID" value="KNC87621.1"/>
    <property type="molecule type" value="Genomic_DNA"/>
</dbReference>
<dbReference type="OrthoDB" id="338816at2759"/>
<feature type="region of interest" description="Disordered" evidence="1">
    <location>
        <begin position="400"/>
        <end position="425"/>
    </location>
</feature>
<dbReference type="AlphaFoldDB" id="A0A0L0GFK9"/>
<keyword evidence="5" id="KW-1185">Reference proteome</keyword>
<evidence type="ECO:0000259" key="2">
    <source>
        <dbReference type="Pfam" id="PF06221"/>
    </source>
</evidence>
<sequence>MVANKAATQQKQLLEQKSKWSLKLGELLDFDASDIIQLTIQLDSAREARQYLNSLLDPADRAHTDFVNSYVEDMFGESSSNKADTRQEGQEVIGKRGKKKKGIVPAESSSHSSTYTKPYLNKRAGKTSRKTAGLQSLEQLSSLLHGQLEKGRIKCDCMTGKHALVGNCLACGNIVCAQEGVGVCLSCGEDQVKILDNAMATDADAEQLGITRTARKKNLFKLKQEEEGMDPEKIVALMKAMELKERLLVFDRQMAKRTKVIDDEDDYYELDSRWLDPKTRKAREALKSQLDEAKLELKKKQRTNIITLDIMNQRVVDARDTVTLDESQYRPPPQQSVTAPKNAQDLIWNDPDPYQYANPGLTTPPKYIRDDQSKAGKALHTKPRPALPKLRETYMRVQGEGFVPPPLKDNPGKCMSMHQVSADCD</sequence>
<accession>A0A0L0GFK9</accession>
<dbReference type="InterPro" id="IPR009349">
    <property type="entry name" value="TRIP4/RQT4_C2HC5_Znf"/>
</dbReference>
<dbReference type="GeneID" id="25900756"/>
<evidence type="ECO:0000313" key="4">
    <source>
        <dbReference type="EMBL" id="KNC87621.1"/>
    </source>
</evidence>
<evidence type="ECO:0000313" key="5">
    <source>
        <dbReference type="Proteomes" id="UP000054560"/>
    </source>
</evidence>
<name>A0A0L0GFK9_9EUKA</name>
<gene>
    <name evidence="4" type="ORF">SARC_00252</name>
</gene>
<reference evidence="4 5" key="1">
    <citation type="submission" date="2011-02" db="EMBL/GenBank/DDBJ databases">
        <title>The Genome Sequence of Sphaeroforma arctica JP610.</title>
        <authorList>
            <consortium name="The Broad Institute Genome Sequencing Platform"/>
            <person name="Russ C."/>
            <person name="Cuomo C."/>
            <person name="Young S.K."/>
            <person name="Zeng Q."/>
            <person name="Gargeya S."/>
            <person name="Alvarado L."/>
            <person name="Berlin A."/>
            <person name="Chapman S.B."/>
            <person name="Chen Z."/>
            <person name="Freedman E."/>
            <person name="Gellesch M."/>
            <person name="Goldberg J."/>
            <person name="Griggs A."/>
            <person name="Gujja S."/>
            <person name="Heilman E."/>
            <person name="Heiman D."/>
            <person name="Howarth C."/>
            <person name="Mehta T."/>
            <person name="Neiman D."/>
            <person name="Pearson M."/>
            <person name="Roberts A."/>
            <person name="Saif S."/>
            <person name="Shea T."/>
            <person name="Shenoy N."/>
            <person name="Sisk P."/>
            <person name="Stolte C."/>
            <person name="Sykes S."/>
            <person name="White J."/>
            <person name="Yandava C."/>
            <person name="Burger G."/>
            <person name="Gray M.W."/>
            <person name="Holland P.W.H."/>
            <person name="King N."/>
            <person name="Lang F.B.F."/>
            <person name="Roger A.J."/>
            <person name="Ruiz-Trillo I."/>
            <person name="Haas B."/>
            <person name="Nusbaum C."/>
            <person name="Birren B."/>
        </authorList>
    </citation>
    <scope>NUCLEOTIDE SEQUENCE [LARGE SCALE GENOMIC DNA]</scope>
    <source>
        <strain evidence="4 5">JP610</strain>
    </source>
</reference>
<dbReference type="GO" id="GO:0045893">
    <property type="term" value="P:positive regulation of DNA-templated transcription"/>
    <property type="evidence" value="ECO:0007669"/>
    <property type="project" value="TreeGrafter"/>
</dbReference>
<feature type="domain" description="TRIP4/RQT4 C2HC5-type zinc finger" evidence="2">
    <location>
        <begin position="154"/>
        <end position="190"/>
    </location>
</feature>
<dbReference type="InterPro" id="IPR056993">
    <property type="entry name" value="TRIP4_3rd_dom"/>
</dbReference>
<dbReference type="Pfam" id="PF23134">
    <property type="entry name" value="TRIP4_3rd"/>
    <property type="match status" value="1"/>
</dbReference>
<dbReference type="PANTHER" id="PTHR12963">
    <property type="entry name" value="THYROID RECEPTOR INTERACTING PROTEIN RELATED"/>
    <property type="match status" value="1"/>
</dbReference>
<dbReference type="RefSeq" id="XP_014161523.1">
    <property type="nucleotide sequence ID" value="XM_014306048.1"/>
</dbReference>
<feature type="compositionally biased region" description="Polar residues" evidence="1">
    <location>
        <begin position="107"/>
        <end position="116"/>
    </location>
</feature>
<dbReference type="Proteomes" id="UP000054560">
    <property type="component" value="Unassembled WGS sequence"/>
</dbReference>
<feature type="region of interest" description="Disordered" evidence="1">
    <location>
        <begin position="77"/>
        <end position="118"/>
    </location>
</feature>
<evidence type="ECO:0000256" key="1">
    <source>
        <dbReference type="SAM" id="MobiDB-lite"/>
    </source>
</evidence>
<dbReference type="GO" id="GO:0180022">
    <property type="term" value="C:RQC-trigger complex"/>
    <property type="evidence" value="ECO:0007669"/>
    <property type="project" value="InterPro"/>
</dbReference>
<dbReference type="GO" id="GO:0008270">
    <property type="term" value="F:zinc ion binding"/>
    <property type="evidence" value="ECO:0007669"/>
    <property type="project" value="InterPro"/>
</dbReference>
<dbReference type="GO" id="GO:0072344">
    <property type="term" value="P:rescue of stalled ribosome"/>
    <property type="evidence" value="ECO:0007669"/>
    <property type="project" value="InterPro"/>
</dbReference>
<organism evidence="4 5">
    <name type="scientific">Sphaeroforma arctica JP610</name>
    <dbReference type="NCBI Taxonomy" id="667725"/>
    <lineage>
        <taxon>Eukaryota</taxon>
        <taxon>Ichthyosporea</taxon>
        <taxon>Ichthyophonida</taxon>
        <taxon>Sphaeroforma</taxon>
    </lineage>
</organism>
<feature type="domain" description="Activating signal cointegrator 1 third" evidence="3">
    <location>
        <begin position="263"/>
        <end position="317"/>
    </location>
</feature>
<dbReference type="STRING" id="667725.A0A0L0GFK9"/>
<dbReference type="eggNOG" id="KOG2845">
    <property type="taxonomic scope" value="Eukaryota"/>
</dbReference>
<dbReference type="InterPro" id="IPR039128">
    <property type="entry name" value="TRIP4-like"/>
</dbReference>
<proteinExistence type="predicted"/>
<evidence type="ECO:0000259" key="3">
    <source>
        <dbReference type="Pfam" id="PF23134"/>
    </source>
</evidence>
<dbReference type="Pfam" id="PF06221">
    <property type="entry name" value="zf-C2HC5"/>
    <property type="match status" value="1"/>
</dbReference>